<dbReference type="EMBL" id="BQFW01000005">
    <property type="protein sequence ID" value="GJJ71341.1"/>
    <property type="molecule type" value="Genomic_DNA"/>
</dbReference>
<keyword evidence="1" id="KW-0812">Transmembrane</keyword>
<name>A0A9P3H789_9FUNG</name>
<feature type="transmembrane region" description="Helical" evidence="1">
    <location>
        <begin position="42"/>
        <end position="62"/>
    </location>
</feature>
<evidence type="ECO:0000256" key="1">
    <source>
        <dbReference type="SAM" id="Phobius"/>
    </source>
</evidence>
<sequence length="76" mass="8252">MCGTIECIAWDGLIIVGFILLIVWILGLAGVITIGSTAGLKHIFIVLAVVFIIAWIFTRFCCGGRRRYGRRGGAIV</sequence>
<keyword evidence="1" id="KW-0472">Membrane</keyword>
<proteinExistence type="predicted"/>
<accession>A0A9P3H789</accession>
<gene>
    <name evidence="2" type="ORF">EMPS_03691</name>
</gene>
<dbReference type="Proteomes" id="UP000827284">
    <property type="component" value="Unassembled WGS sequence"/>
</dbReference>
<protein>
    <submittedName>
        <fullName evidence="2">Uncharacterized protein</fullName>
    </submittedName>
</protein>
<dbReference type="AlphaFoldDB" id="A0A9P3H789"/>
<reference evidence="2" key="1">
    <citation type="submission" date="2021-11" db="EMBL/GenBank/DDBJ databases">
        <authorList>
            <person name="Herlambang A."/>
            <person name="Guo Y."/>
            <person name="Takashima Y."/>
            <person name="Nishizawa T."/>
        </authorList>
    </citation>
    <scope>NUCLEOTIDE SEQUENCE</scope>
    <source>
        <strain evidence="2">E1425</strain>
    </source>
</reference>
<keyword evidence="1" id="KW-1133">Transmembrane helix</keyword>
<organism evidence="2 3">
    <name type="scientific">Entomortierella parvispora</name>
    <dbReference type="NCBI Taxonomy" id="205924"/>
    <lineage>
        <taxon>Eukaryota</taxon>
        <taxon>Fungi</taxon>
        <taxon>Fungi incertae sedis</taxon>
        <taxon>Mucoromycota</taxon>
        <taxon>Mortierellomycotina</taxon>
        <taxon>Mortierellomycetes</taxon>
        <taxon>Mortierellales</taxon>
        <taxon>Mortierellaceae</taxon>
        <taxon>Entomortierella</taxon>
    </lineage>
</organism>
<evidence type="ECO:0000313" key="3">
    <source>
        <dbReference type="Proteomes" id="UP000827284"/>
    </source>
</evidence>
<feature type="transmembrane region" description="Helical" evidence="1">
    <location>
        <begin position="12"/>
        <end position="36"/>
    </location>
</feature>
<reference evidence="2" key="2">
    <citation type="journal article" date="2022" name="Microbiol. Resour. Announc.">
        <title>Whole-Genome Sequence of Entomortierella parvispora E1425, a Mucoromycotan Fungus Associated with Burkholderiaceae-Related Endosymbiotic Bacteria.</title>
        <authorList>
            <person name="Herlambang A."/>
            <person name="Guo Y."/>
            <person name="Takashima Y."/>
            <person name="Narisawa K."/>
            <person name="Ohta H."/>
            <person name="Nishizawa T."/>
        </authorList>
    </citation>
    <scope>NUCLEOTIDE SEQUENCE</scope>
    <source>
        <strain evidence="2">E1425</strain>
    </source>
</reference>
<comment type="caution">
    <text evidence="2">The sequence shown here is derived from an EMBL/GenBank/DDBJ whole genome shotgun (WGS) entry which is preliminary data.</text>
</comment>
<evidence type="ECO:0000313" key="2">
    <source>
        <dbReference type="EMBL" id="GJJ71341.1"/>
    </source>
</evidence>
<keyword evidence="3" id="KW-1185">Reference proteome</keyword>